<comment type="caution">
    <text evidence="2">The sequence shown here is derived from an EMBL/GenBank/DDBJ whole genome shotgun (WGS) entry which is preliminary data.</text>
</comment>
<organism evidence="2 3">
    <name type="scientific">Candidatus Thiomargarita nelsonii</name>
    <dbReference type="NCBI Taxonomy" id="1003181"/>
    <lineage>
        <taxon>Bacteria</taxon>
        <taxon>Pseudomonadati</taxon>
        <taxon>Pseudomonadota</taxon>
        <taxon>Gammaproteobacteria</taxon>
        <taxon>Thiotrichales</taxon>
        <taxon>Thiotrichaceae</taxon>
        <taxon>Thiomargarita</taxon>
    </lineage>
</organism>
<reference evidence="2 3" key="1">
    <citation type="journal article" date="2016" name="Front. Microbiol.">
        <title>Single-Cell (Meta-)Genomics of a Dimorphic Candidatus Thiomargarita nelsonii Reveals Genomic Plasticity.</title>
        <authorList>
            <person name="Flood B.E."/>
            <person name="Fliss P."/>
            <person name="Jones D.S."/>
            <person name="Dick G.J."/>
            <person name="Jain S."/>
            <person name="Kaster A.K."/>
            <person name="Winkel M."/>
            <person name="Mussmann M."/>
            <person name="Bailey J."/>
        </authorList>
    </citation>
    <scope>NUCLEOTIDE SEQUENCE [LARGE SCALE GENOMIC DNA]</scope>
    <source>
        <strain evidence="2">Hydrate Ridge</strain>
    </source>
</reference>
<protein>
    <submittedName>
        <fullName evidence="2">Uncharacterized protein</fullName>
    </submittedName>
</protein>
<gene>
    <name evidence="2" type="ORF">PN36_02985</name>
</gene>
<accession>A0A0A6PFK9</accession>
<keyword evidence="1" id="KW-0472">Membrane</keyword>
<evidence type="ECO:0000256" key="1">
    <source>
        <dbReference type="SAM" id="Phobius"/>
    </source>
</evidence>
<evidence type="ECO:0000313" key="2">
    <source>
        <dbReference type="EMBL" id="KHD09170.1"/>
    </source>
</evidence>
<keyword evidence="1" id="KW-1133">Transmembrane helix</keyword>
<name>A0A0A6PFK9_9GAMM</name>
<keyword evidence="1" id="KW-0812">Transmembrane</keyword>
<feature type="transmembrane region" description="Helical" evidence="1">
    <location>
        <begin position="12"/>
        <end position="32"/>
    </location>
</feature>
<keyword evidence="3" id="KW-1185">Reference proteome</keyword>
<dbReference type="EMBL" id="JSZA02000009">
    <property type="protein sequence ID" value="KHD09170.1"/>
    <property type="molecule type" value="Genomic_DNA"/>
</dbReference>
<sequence length="145" mass="16201">MLDMFIQIPGPTFLIYLILFSIFCIVIGKRWIKAADDSNQYSMPDVTSLNSNEIAALRDGRKGVIQTALFDLWNRKLITSRGKADQAEVKSVLNQQLKGEIDENQPIFFQTPACVHVLIAISNLSIGTWNNCISSLPSINSNRLS</sequence>
<evidence type="ECO:0000313" key="3">
    <source>
        <dbReference type="Proteomes" id="UP000030428"/>
    </source>
</evidence>
<proteinExistence type="predicted"/>
<dbReference type="AlphaFoldDB" id="A0A0A6PFK9"/>
<dbReference type="Proteomes" id="UP000030428">
    <property type="component" value="Unassembled WGS sequence"/>
</dbReference>